<reference evidence="1 2" key="1">
    <citation type="submission" date="2015-03" db="EMBL/GenBank/DDBJ databases">
        <title>Genomic characterization of Dehalococcoides mccartyi strain 11a5, an unusal plasmid-containing chloroethene dechlorinator.</title>
        <authorList>
            <person name="Zhao S."/>
            <person name="Ding C."/>
            <person name="He J."/>
        </authorList>
    </citation>
    <scope>NUCLEOTIDE SEQUENCE [LARGE SCALE GENOMIC DNA]</scope>
    <source>
        <strain evidence="1 2">11a5</strain>
    </source>
</reference>
<protein>
    <submittedName>
        <fullName evidence="1">Uncharacterized protein</fullName>
    </submittedName>
</protein>
<organism evidence="1 2">
    <name type="scientific">Dehalococcoides mccartyi</name>
    <dbReference type="NCBI Taxonomy" id="61435"/>
    <lineage>
        <taxon>Bacteria</taxon>
        <taxon>Bacillati</taxon>
        <taxon>Chloroflexota</taxon>
        <taxon>Dehalococcoidia</taxon>
        <taxon>Dehalococcoidales</taxon>
        <taxon>Dehalococcoidaceae</taxon>
        <taxon>Dehalococcoides</taxon>
    </lineage>
</organism>
<dbReference type="OrthoDB" id="9810361at2"/>
<dbReference type="Proteomes" id="UP000076394">
    <property type="component" value="Chromosome"/>
</dbReference>
<evidence type="ECO:0000313" key="2">
    <source>
        <dbReference type="Proteomes" id="UP000076394"/>
    </source>
</evidence>
<dbReference type="AlphaFoldDB" id="A0A142VCD5"/>
<dbReference type="Pfam" id="PF03692">
    <property type="entry name" value="CxxCxxCC"/>
    <property type="match status" value="1"/>
</dbReference>
<name>A0A142VCD5_9CHLR</name>
<accession>A0A142VCD5</accession>
<proteinExistence type="predicted"/>
<dbReference type="EMBL" id="CP011127">
    <property type="protein sequence ID" value="AMU87261.1"/>
    <property type="molecule type" value="Genomic_DNA"/>
</dbReference>
<evidence type="ECO:0000313" key="1">
    <source>
        <dbReference type="EMBL" id="AMU87261.1"/>
    </source>
</evidence>
<dbReference type="InterPro" id="IPR005358">
    <property type="entry name" value="Puta_zinc/iron-chelating_dom"/>
</dbReference>
<gene>
    <name evidence="1" type="ORF">Dm11a5_1435</name>
</gene>
<sequence length="190" mass="22150">MYTMNKPLRMDRGIDIGILKSELKKYLTEEEHKHKGNIVGSQKVCKQCGFCCLRQPCVPTPNEFNKVASYLNMTPLELASRYAVVNESEKGFYMLWARETQADMVGKYLPFHRTYDRGYCIFFDKDIHACMIHDVRPRTAKDTKCWEKKKKDFNANWTLEQVRAVLPNFNPDCGGLYVVNQNGKLEMVYI</sequence>
<dbReference type="PATRIC" id="fig|61435.8.peg.1428"/>